<feature type="region of interest" description="Disordered" evidence="2">
    <location>
        <begin position="94"/>
        <end position="113"/>
    </location>
</feature>
<gene>
    <name evidence="5" type="ORF">SI8410_05006308</name>
</gene>
<sequence length="313" mass="34440">MVEGDGTLVPATDDDVMEVEHMLKDDKKDAPSIESMEKFQDYVSDAVLSSRKSGINSLEGSSLSESSVGSSQKLNARLENSAFIQEDKSAAEAPYWSSGQDVTGASGGDSDDSGDIVLMPKHNGGERRKHHRAWTLWEVTKLIEGVSKYGAGRWSEIKRLAFPSYTQRTSVDLKDKWRNLLRACFTQRPAENRNTRRHNSAPPIPTWVLARVRELSEMQQAHQRIGGFGSTKAARSMARFKYVGARGSMGVSRDPLAAATTYHRPLHLATLGICSTFNVGLGGFETLGSMKIRLCPSHLQDPESTWSIGGRQP</sequence>
<evidence type="ECO:0000313" key="6">
    <source>
        <dbReference type="Proteomes" id="UP000663760"/>
    </source>
</evidence>
<protein>
    <submittedName>
        <fullName evidence="5">Uncharacterized protein</fullName>
    </submittedName>
</protein>
<dbReference type="InterPro" id="IPR001005">
    <property type="entry name" value="SANT/Myb"/>
</dbReference>
<evidence type="ECO:0000313" key="5">
    <source>
        <dbReference type="EMBL" id="CAA7395645.1"/>
    </source>
</evidence>
<feature type="domain" description="HTH myb-type" evidence="4">
    <location>
        <begin position="126"/>
        <end position="185"/>
    </location>
</feature>
<dbReference type="OrthoDB" id="608866at2759"/>
<dbReference type="InterPro" id="IPR017930">
    <property type="entry name" value="Myb_dom"/>
</dbReference>
<feature type="domain" description="Myb-like" evidence="3">
    <location>
        <begin position="126"/>
        <end position="181"/>
    </location>
</feature>
<organism evidence="5 6">
    <name type="scientific">Spirodela intermedia</name>
    <name type="common">Intermediate duckweed</name>
    <dbReference type="NCBI Taxonomy" id="51605"/>
    <lineage>
        <taxon>Eukaryota</taxon>
        <taxon>Viridiplantae</taxon>
        <taxon>Streptophyta</taxon>
        <taxon>Embryophyta</taxon>
        <taxon>Tracheophyta</taxon>
        <taxon>Spermatophyta</taxon>
        <taxon>Magnoliopsida</taxon>
        <taxon>Liliopsida</taxon>
        <taxon>Araceae</taxon>
        <taxon>Lemnoideae</taxon>
        <taxon>Spirodela</taxon>
    </lineage>
</organism>
<dbReference type="Gene3D" id="1.10.246.220">
    <property type="match status" value="1"/>
</dbReference>
<dbReference type="CDD" id="cd11660">
    <property type="entry name" value="SANT_TRF"/>
    <property type="match status" value="1"/>
</dbReference>
<keyword evidence="6" id="KW-1185">Reference proteome</keyword>
<dbReference type="AlphaFoldDB" id="A0A7I8KFA0"/>
<evidence type="ECO:0000256" key="1">
    <source>
        <dbReference type="ARBA" id="ARBA00023125"/>
    </source>
</evidence>
<name>A0A7I8KFA0_SPIIN</name>
<reference evidence="5" key="1">
    <citation type="submission" date="2020-02" db="EMBL/GenBank/DDBJ databases">
        <authorList>
            <person name="Scholz U."/>
            <person name="Mascher M."/>
            <person name="Fiebig A."/>
        </authorList>
    </citation>
    <scope>NUCLEOTIDE SEQUENCE</scope>
</reference>
<evidence type="ECO:0000259" key="4">
    <source>
        <dbReference type="PROSITE" id="PS51294"/>
    </source>
</evidence>
<dbReference type="PANTHER" id="PTHR47122">
    <property type="entry name" value="MYB-LIKE DNA-BINDING DOMAIN CONTAINING PROTEIN, EXPRESSED"/>
    <property type="match status" value="1"/>
</dbReference>
<dbReference type="PROSITE" id="PS50090">
    <property type="entry name" value="MYB_LIKE"/>
    <property type="match status" value="1"/>
</dbReference>
<dbReference type="Proteomes" id="UP000663760">
    <property type="component" value="Chromosome 5"/>
</dbReference>
<accession>A0A7I8KFA0</accession>
<dbReference type="PROSITE" id="PS51294">
    <property type="entry name" value="HTH_MYB"/>
    <property type="match status" value="1"/>
</dbReference>
<dbReference type="PANTHER" id="PTHR47122:SF4">
    <property type="entry name" value="TRF-LIKE 3"/>
    <property type="match status" value="1"/>
</dbReference>
<proteinExistence type="predicted"/>
<dbReference type="SMART" id="SM00717">
    <property type="entry name" value="SANT"/>
    <property type="match status" value="1"/>
</dbReference>
<dbReference type="Pfam" id="PF00249">
    <property type="entry name" value="Myb_DNA-binding"/>
    <property type="match status" value="1"/>
</dbReference>
<evidence type="ECO:0000259" key="3">
    <source>
        <dbReference type="PROSITE" id="PS50090"/>
    </source>
</evidence>
<evidence type="ECO:0000256" key="2">
    <source>
        <dbReference type="SAM" id="MobiDB-lite"/>
    </source>
</evidence>
<dbReference type="InterPro" id="IPR009057">
    <property type="entry name" value="Homeodomain-like_sf"/>
</dbReference>
<dbReference type="GO" id="GO:0003677">
    <property type="term" value="F:DNA binding"/>
    <property type="evidence" value="ECO:0007669"/>
    <property type="project" value="UniProtKB-KW"/>
</dbReference>
<dbReference type="EMBL" id="LR746268">
    <property type="protein sequence ID" value="CAA7395645.1"/>
    <property type="molecule type" value="Genomic_DNA"/>
</dbReference>
<dbReference type="SUPFAM" id="SSF46689">
    <property type="entry name" value="Homeodomain-like"/>
    <property type="match status" value="1"/>
</dbReference>
<keyword evidence="1" id="KW-0238">DNA-binding</keyword>